<dbReference type="Gene3D" id="3.40.50.720">
    <property type="entry name" value="NAD(P)-binding Rossmann-like Domain"/>
    <property type="match status" value="1"/>
</dbReference>
<evidence type="ECO:0000313" key="3">
    <source>
        <dbReference type="Proteomes" id="UP000000485"/>
    </source>
</evidence>
<dbReference type="InterPro" id="IPR000594">
    <property type="entry name" value="ThiF_NAD_FAD-bd"/>
</dbReference>
<dbReference type="GO" id="GO:0061503">
    <property type="term" value="F:tRNA threonylcarbamoyladenosine dehydratase"/>
    <property type="evidence" value="ECO:0007669"/>
    <property type="project" value="TreeGrafter"/>
</dbReference>
<proteinExistence type="predicted"/>
<dbReference type="EMBL" id="CP002665">
    <property type="protein sequence ID" value="AEI12678.1"/>
    <property type="molecule type" value="Genomic_DNA"/>
</dbReference>
<dbReference type="SUPFAM" id="SSF69572">
    <property type="entry name" value="Activating enzymes of the ubiquitin-like proteins"/>
    <property type="match status" value="1"/>
</dbReference>
<evidence type="ECO:0000313" key="2">
    <source>
        <dbReference type="EMBL" id="AEI12678.1"/>
    </source>
</evidence>
<dbReference type="GO" id="GO:0008641">
    <property type="term" value="F:ubiquitin-like modifier activating enzyme activity"/>
    <property type="evidence" value="ECO:0007669"/>
    <property type="project" value="InterPro"/>
</dbReference>
<dbReference type="PANTHER" id="PTHR43267">
    <property type="entry name" value="TRNA THREONYLCARBAMOYLADENOSINE DEHYDRATASE"/>
    <property type="match status" value="1"/>
</dbReference>
<dbReference type="Proteomes" id="UP000000485">
    <property type="component" value="Chromosome"/>
</dbReference>
<sequence>MPLGPDEDPQLTLVELTIPIEYPYQRPRVTPLPREAAEAWAGRDLPDYYEVSASWHLEPSGQMCLFEEADYTELPWADPGSFLDHLRAWLAADRSSWPDDPPALDLDRYFDRSSHVLVYDLASLRAATAQVVELTRRGDAIRVGPVAHRPTGRKAASTKWGKNRALILNLGPVDHPLRSIEQILEVAGGDAALIAQEIRRGVPELIFIYERASRPGVLAVSLIERPGKLVAHRAAPEDTDAVMLRSHPECHTLAGKVVTVVGVGAIGSTVADLLHRSGVGHLHLVDPDRLLPGNLVRHLCGHSQVGRPKPEAVRDTLLQVRPLNPVQVTTGTDGVGSLADAVTLLESCDILVDATADSTASRLIQAASNAGAGRAISVAVLADGYAIRIDHWPAPPGGGLPMPDLPQVTPGVFEVGCSSPVSTTPPAAVWEAASVAARHTIDALLGAPTPAGEERVLRGEDG</sequence>
<organism evidence="2 3">
    <name type="scientific">Cellulomonas gilvus (strain ATCC 13127 / NRRL B-14078)</name>
    <name type="common">Cellvibrio gilvus</name>
    <dbReference type="NCBI Taxonomy" id="593907"/>
    <lineage>
        <taxon>Bacteria</taxon>
        <taxon>Bacillati</taxon>
        <taxon>Actinomycetota</taxon>
        <taxon>Actinomycetes</taxon>
        <taxon>Micrococcales</taxon>
        <taxon>Cellulomonadaceae</taxon>
        <taxon>Cellulomonas</taxon>
    </lineage>
</organism>
<dbReference type="STRING" id="593907.Celgi_2178"/>
<dbReference type="AlphaFoldDB" id="F8A0J3"/>
<dbReference type="CDD" id="cd01483">
    <property type="entry name" value="E1_enzyme_family"/>
    <property type="match status" value="1"/>
</dbReference>
<evidence type="ECO:0000259" key="1">
    <source>
        <dbReference type="Pfam" id="PF00899"/>
    </source>
</evidence>
<dbReference type="InterPro" id="IPR035985">
    <property type="entry name" value="Ubiquitin-activating_enz"/>
</dbReference>
<protein>
    <submittedName>
        <fullName evidence="2">UBA/THIF-type NAD/FAD binding protein</fullName>
    </submittedName>
</protein>
<dbReference type="KEGG" id="cga:Celgi_2178"/>
<dbReference type="GO" id="GO:0061504">
    <property type="term" value="P:cyclic threonylcarbamoyladenosine biosynthetic process"/>
    <property type="evidence" value="ECO:0007669"/>
    <property type="project" value="TreeGrafter"/>
</dbReference>
<dbReference type="InterPro" id="IPR045886">
    <property type="entry name" value="ThiF/MoeB/HesA"/>
</dbReference>
<dbReference type="PANTHER" id="PTHR43267:SF1">
    <property type="entry name" value="TRNA THREONYLCARBAMOYLADENOSINE DEHYDRATASE"/>
    <property type="match status" value="1"/>
</dbReference>
<dbReference type="Pfam" id="PF00899">
    <property type="entry name" value="ThiF"/>
    <property type="match status" value="1"/>
</dbReference>
<feature type="domain" description="THIF-type NAD/FAD binding fold" evidence="1">
    <location>
        <begin position="250"/>
        <end position="381"/>
    </location>
</feature>
<keyword evidence="3" id="KW-1185">Reference proteome</keyword>
<dbReference type="eggNOG" id="COG0476">
    <property type="taxonomic scope" value="Bacteria"/>
</dbReference>
<name>F8A0J3_CELGA</name>
<accession>F8A0J3</accession>
<gene>
    <name evidence="2" type="ordered locus">Celgi_2178</name>
</gene>
<dbReference type="HOGENOM" id="CLU_591467_0_0_11"/>
<reference evidence="3" key="1">
    <citation type="submission" date="2011-04" db="EMBL/GenBank/DDBJ databases">
        <title>Complete sequence of Cellvibrio gilvus ATCC 13127.</title>
        <authorList>
            <person name="Lucas S."/>
            <person name="Han J."/>
            <person name="Lapidus A."/>
            <person name="Cheng J.-F."/>
            <person name="Goodwin L."/>
            <person name="Pitluck S."/>
            <person name="Peters L."/>
            <person name="Munk A."/>
            <person name="Detter J.C."/>
            <person name="Han C."/>
            <person name="Tapia R."/>
            <person name="Land M."/>
            <person name="Hauser L."/>
            <person name="Kyrpides N."/>
            <person name="Ivanova N."/>
            <person name="Ovchinnikova G."/>
            <person name="Pagani I."/>
            <person name="Mead D."/>
            <person name="Brumm P."/>
            <person name="Woyke T."/>
        </authorList>
    </citation>
    <scope>NUCLEOTIDE SEQUENCE [LARGE SCALE GENOMIC DNA]</scope>
    <source>
        <strain evidence="3">ATCC 13127 / NRRL B-14078</strain>
    </source>
</reference>